<dbReference type="RefSeq" id="WP_376831008.1">
    <property type="nucleotide sequence ID" value="NZ_JBHLWR010000006.1"/>
</dbReference>
<sequence length="200" mass="20658">MAAFSGVFRPAALFAGLAAVTAALPCSAAGQQAAGPATPAFARLQQEHAGAAPRLAETPDVVRAFGLDRLPLTFWTRPVPATPELPRLAAATPGRAFPDRPYIPDLLGAEPCPERGPGFYRIRNSDSCIHVGGTVGAGVQIGSRGGSGAYTYGRLRADIVTPSSIGDLTLTMAVQGTMSRFRTGPLYMPPPPRIGPPGAP</sequence>
<organism evidence="2 3">
    <name type="scientific">Camelimonas abortus</name>
    <dbReference type="NCBI Taxonomy" id="1017184"/>
    <lineage>
        <taxon>Bacteria</taxon>
        <taxon>Pseudomonadati</taxon>
        <taxon>Pseudomonadota</taxon>
        <taxon>Alphaproteobacteria</taxon>
        <taxon>Hyphomicrobiales</taxon>
        <taxon>Chelatococcaceae</taxon>
        <taxon>Camelimonas</taxon>
    </lineage>
</organism>
<evidence type="ECO:0000256" key="1">
    <source>
        <dbReference type="SAM" id="SignalP"/>
    </source>
</evidence>
<name>A0ABV7LDZ7_9HYPH</name>
<dbReference type="EMBL" id="JBHRUV010000030">
    <property type="protein sequence ID" value="MFC3266066.1"/>
    <property type="molecule type" value="Genomic_DNA"/>
</dbReference>
<protein>
    <submittedName>
        <fullName evidence="2">Uncharacterized protein</fullName>
    </submittedName>
</protein>
<evidence type="ECO:0000313" key="3">
    <source>
        <dbReference type="Proteomes" id="UP001595536"/>
    </source>
</evidence>
<dbReference type="Proteomes" id="UP001595536">
    <property type="component" value="Unassembled WGS sequence"/>
</dbReference>
<gene>
    <name evidence="2" type="ORF">ACFOEX_06850</name>
</gene>
<keyword evidence="1" id="KW-0732">Signal</keyword>
<feature type="signal peptide" evidence="1">
    <location>
        <begin position="1"/>
        <end position="28"/>
    </location>
</feature>
<accession>A0ABV7LDZ7</accession>
<feature type="chain" id="PRO_5045180120" evidence="1">
    <location>
        <begin position="29"/>
        <end position="200"/>
    </location>
</feature>
<evidence type="ECO:0000313" key="2">
    <source>
        <dbReference type="EMBL" id="MFC3266066.1"/>
    </source>
</evidence>
<keyword evidence="3" id="KW-1185">Reference proteome</keyword>
<reference evidence="3" key="1">
    <citation type="journal article" date="2019" name="Int. J. Syst. Evol. Microbiol.">
        <title>The Global Catalogue of Microorganisms (GCM) 10K type strain sequencing project: providing services to taxonomists for standard genome sequencing and annotation.</title>
        <authorList>
            <consortium name="The Broad Institute Genomics Platform"/>
            <consortium name="The Broad Institute Genome Sequencing Center for Infectious Disease"/>
            <person name="Wu L."/>
            <person name="Ma J."/>
        </authorList>
    </citation>
    <scope>NUCLEOTIDE SEQUENCE [LARGE SCALE GENOMIC DNA]</scope>
    <source>
        <strain evidence="3">CCM 7941</strain>
    </source>
</reference>
<proteinExistence type="predicted"/>
<comment type="caution">
    <text evidence="2">The sequence shown here is derived from an EMBL/GenBank/DDBJ whole genome shotgun (WGS) entry which is preliminary data.</text>
</comment>